<feature type="transmembrane region" description="Helical" evidence="1">
    <location>
        <begin position="101"/>
        <end position="121"/>
    </location>
</feature>
<feature type="transmembrane region" description="Helical" evidence="1">
    <location>
        <begin position="160"/>
        <end position="178"/>
    </location>
</feature>
<keyword evidence="1" id="KW-0472">Membrane</keyword>
<proteinExistence type="predicted"/>
<feature type="transmembrane region" description="Helical" evidence="1">
    <location>
        <begin position="127"/>
        <end position="148"/>
    </location>
</feature>
<feature type="transmembrane region" description="Helical" evidence="1">
    <location>
        <begin position="71"/>
        <end position="94"/>
    </location>
</feature>
<reference evidence="2 3" key="1">
    <citation type="journal article" date="2016" name="Nat. Biotechnol.">
        <title>Measurement of bacterial replication rates in microbial communities.</title>
        <authorList>
            <person name="Brown C.T."/>
            <person name="Olm M.R."/>
            <person name="Thomas B.C."/>
            <person name="Banfield J.F."/>
        </authorList>
    </citation>
    <scope>NUCLEOTIDE SEQUENCE [LARGE SCALE GENOMIC DNA]</scope>
    <source>
        <strain evidence="2">46_33</strain>
    </source>
</reference>
<dbReference type="Proteomes" id="UP000186777">
    <property type="component" value="Unassembled WGS sequence"/>
</dbReference>
<feature type="transmembrane region" description="Helical" evidence="1">
    <location>
        <begin position="42"/>
        <end position="65"/>
    </location>
</feature>
<comment type="caution">
    <text evidence="2">The sequence shown here is derived from an EMBL/GenBank/DDBJ whole genome shotgun (WGS) entry which is preliminary data.</text>
</comment>
<protein>
    <submittedName>
        <fullName evidence="2">Uncharacterized protein</fullName>
    </submittedName>
</protein>
<organism evidence="2 3">
    <name type="scientific">Phascolarctobacterium succinatutens</name>
    <dbReference type="NCBI Taxonomy" id="626940"/>
    <lineage>
        <taxon>Bacteria</taxon>
        <taxon>Bacillati</taxon>
        <taxon>Bacillota</taxon>
        <taxon>Negativicutes</taxon>
        <taxon>Acidaminococcales</taxon>
        <taxon>Acidaminococcaceae</taxon>
        <taxon>Phascolarctobacterium</taxon>
    </lineage>
</organism>
<dbReference type="EMBL" id="MNTG01000032">
    <property type="protein sequence ID" value="OLA37163.1"/>
    <property type="molecule type" value="Genomic_DNA"/>
</dbReference>
<name>A0A1Q6R473_9FIRM</name>
<evidence type="ECO:0000256" key="1">
    <source>
        <dbReference type="SAM" id="Phobius"/>
    </source>
</evidence>
<evidence type="ECO:0000313" key="2">
    <source>
        <dbReference type="EMBL" id="OLA37163.1"/>
    </source>
</evidence>
<accession>A0A1Q6R473</accession>
<gene>
    <name evidence="2" type="ORF">BHW43_07160</name>
</gene>
<dbReference type="AlphaFoldDB" id="A0A1Q6R473"/>
<evidence type="ECO:0000313" key="3">
    <source>
        <dbReference type="Proteomes" id="UP000186777"/>
    </source>
</evidence>
<sequence>MMPVNPEAIGIFGLIATVVCFGLEQIGVGVDENTDHGKLTRTLAHIAIIFGGTTQIFTSVFMYMFSAAGSHSTYLGTVFGFFGLFWILVGLFFLNGGDKKVMAHFFACGLLLCIIFTVRAFKDGLIWPLGIDLAVIDLLLLVLVFAWYTGKPWLTKLAGWCNLAIGFISLFLLLPQLLK</sequence>
<keyword evidence="1" id="KW-0812">Transmembrane</keyword>
<feature type="transmembrane region" description="Helical" evidence="1">
    <location>
        <begin position="12"/>
        <end position="30"/>
    </location>
</feature>
<keyword evidence="1" id="KW-1133">Transmembrane helix</keyword>